<accession>A0A6J0LH98</accession>
<dbReference type="AlphaFoldDB" id="A0A6J0LH98"/>
<gene>
    <name evidence="3" type="primary">LOC108829736</name>
</gene>
<dbReference type="Proteomes" id="UP000504610">
    <property type="component" value="Chromosome 3"/>
</dbReference>
<reference evidence="3" key="2">
    <citation type="submission" date="2025-08" db="UniProtKB">
        <authorList>
            <consortium name="RefSeq"/>
        </authorList>
    </citation>
    <scope>IDENTIFICATION</scope>
    <source>
        <tissue evidence="3">Leaf</tissue>
    </source>
</reference>
<proteinExistence type="predicted"/>
<feature type="domain" description="Reverse transcriptase zinc-binding" evidence="1">
    <location>
        <begin position="164"/>
        <end position="213"/>
    </location>
</feature>
<dbReference type="PANTHER" id="PTHR33116">
    <property type="entry name" value="REVERSE TRANSCRIPTASE ZINC-BINDING DOMAIN-CONTAINING PROTEIN-RELATED-RELATED"/>
    <property type="match status" value="1"/>
</dbReference>
<protein>
    <submittedName>
        <fullName evidence="3">Uncharacterized protein LOC108829736</fullName>
    </submittedName>
</protein>
<dbReference type="GeneID" id="108829736"/>
<evidence type="ECO:0000313" key="2">
    <source>
        <dbReference type="Proteomes" id="UP000504610"/>
    </source>
</evidence>
<dbReference type="Pfam" id="PF13966">
    <property type="entry name" value="zf-RVT"/>
    <property type="match status" value="1"/>
</dbReference>
<reference evidence="2" key="1">
    <citation type="journal article" date="2019" name="Database">
        <title>The radish genome database (RadishGD): an integrated information resource for radish genomics.</title>
        <authorList>
            <person name="Yu H.J."/>
            <person name="Baek S."/>
            <person name="Lee Y.J."/>
            <person name="Cho A."/>
            <person name="Mun J.H."/>
        </authorList>
    </citation>
    <scope>NUCLEOTIDE SEQUENCE [LARGE SCALE GENOMIC DNA]</scope>
    <source>
        <strain evidence="2">cv. WK10039</strain>
    </source>
</reference>
<evidence type="ECO:0000313" key="3">
    <source>
        <dbReference type="RefSeq" id="XP_018458836.1"/>
    </source>
</evidence>
<evidence type="ECO:0000259" key="1">
    <source>
        <dbReference type="Pfam" id="PF13966"/>
    </source>
</evidence>
<dbReference type="InterPro" id="IPR026960">
    <property type="entry name" value="RVT-Znf"/>
</dbReference>
<dbReference type="OrthoDB" id="1111791at2759"/>
<organism evidence="2 3">
    <name type="scientific">Raphanus sativus</name>
    <name type="common">Radish</name>
    <name type="synonym">Raphanus raphanistrum var. sativus</name>
    <dbReference type="NCBI Taxonomy" id="3726"/>
    <lineage>
        <taxon>Eukaryota</taxon>
        <taxon>Viridiplantae</taxon>
        <taxon>Streptophyta</taxon>
        <taxon>Embryophyta</taxon>
        <taxon>Tracheophyta</taxon>
        <taxon>Spermatophyta</taxon>
        <taxon>Magnoliopsida</taxon>
        <taxon>eudicotyledons</taxon>
        <taxon>Gunneridae</taxon>
        <taxon>Pentapetalae</taxon>
        <taxon>rosids</taxon>
        <taxon>malvids</taxon>
        <taxon>Brassicales</taxon>
        <taxon>Brassicaceae</taxon>
        <taxon>Brassiceae</taxon>
        <taxon>Raphanus</taxon>
    </lineage>
</organism>
<dbReference type="KEGG" id="rsz:108829736"/>
<keyword evidence="2" id="KW-1185">Reference proteome</keyword>
<name>A0A6J0LH98_RAPSA</name>
<dbReference type="PANTHER" id="PTHR33116:SF78">
    <property type="entry name" value="OS12G0587133 PROTEIN"/>
    <property type="match status" value="1"/>
</dbReference>
<sequence length="213" mass="24903">MCADFLWSGSPTITHKAKVAWEDVFSPKEEGGLGLHKFRDTAHVAWTKKYFLNDGTYWDVKEGSAGSWAWHKLLKLRQMAYDCLKYEKLRATLRHNTWVSIADVADVATIADVADENGWKIRARGHRTFHDIFEKIYAFPLPNISVGADKVLWRRDETNYQDRFHSASTLNYQRSKKNRVPWRKLVWFSQAVPRHSFMVWLALRNQLSTGDRM</sequence>
<dbReference type="RefSeq" id="XP_018458836.1">
    <property type="nucleotide sequence ID" value="XM_018603334.1"/>
</dbReference>